<comment type="subcellular location">
    <subcellularLocation>
        <location evidence="1">Mitochondrion</location>
    </subcellularLocation>
</comment>
<proteinExistence type="inferred from homology"/>
<evidence type="ECO:0000313" key="10">
    <source>
        <dbReference type="EMBL" id="KDN44578.1"/>
    </source>
</evidence>
<feature type="region of interest" description="Disordered" evidence="8">
    <location>
        <begin position="52"/>
        <end position="104"/>
    </location>
</feature>
<comment type="similarity">
    <text evidence="2">Belongs to the mitochondrion-specific ribosomal protein mS29 family.</text>
</comment>
<evidence type="ECO:0000313" key="11">
    <source>
        <dbReference type="Proteomes" id="UP000027361"/>
    </source>
</evidence>
<evidence type="ECO:0000256" key="3">
    <source>
        <dbReference type="ARBA" id="ARBA00022946"/>
    </source>
</evidence>
<dbReference type="EMBL" id="JMSN01000050">
    <property type="protein sequence ID" value="KDN44578.1"/>
    <property type="molecule type" value="Genomic_DNA"/>
</dbReference>
<evidence type="ECO:0000256" key="2">
    <source>
        <dbReference type="ARBA" id="ARBA00009863"/>
    </source>
</evidence>
<keyword evidence="3" id="KW-0809">Transit peptide</keyword>
<dbReference type="OMA" id="DAGCLAN"/>
<organism evidence="10 11">
    <name type="scientific">Tilletiaria anomala (strain ATCC 24038 / CBS 436.72 / UBC 951)</name>
    <dbReference type="NCBI Taxonomy" id="1037660"/>
    <lineage>
        <taxon>Eukaryota</taxon>
        <taxon>Fungi</taxon>
        <taxon>Dikarya</taxon>
        <taxon>Basidiomycota</taxon>
        <taxon>Ustilaginomycotina</taxon>
        <taxon>Exobasidiomycetes</taxon>
        <taxon>Georgefischeriales</taxon>
        <taxon>Tilletiariaceae</taxon>
        <taxon>Tilletiaria</taxon>
    </lineage>
</organism>
<dbReference type="AlphaFoldDB" id="A0A066VWB0"/>
<dbReference type="GO" id="GO:0005763">
    <property type="term" value="C:mitochondrial small ribosomal subunit"/>
    <property type="evidence" value="ECO:0007669"/>
    <property type="project" value="TreeGrafter"/>
</dbReference>
<evidence type="ECO:0000256" key="1">
    <source>
        <dbReference type="ARBA" id="ARBA00004173"/>
    </source>
</evidence>
<evidence type="ECO:0000256" key="5">
    <source>
        <dbReference type="ARBA" id="ARBA00023128"/>
    </source>
</evidence>
<dbReference type="Pfam" id="PF10236">
    <property type="entry name" value="DAP3"/>
    <property type="match status" value="1"/>
</dbReference>
<keyword evidence="11" id="KW-1185">Reference proteome</keyword>
<name>A0A066VWB0_TILAU</name>
<dbReference type="InterPro" id="IPR003593">
    <property type="entry name" value="AAA+_ATPase"/>
</dbReference>
<reference evidence="10 11" key="1">
    <citation type="submission" date="2014-05" db="EMBL/GenBank/DDBJ databases">
        <title>Draft genome sequence of a rare smut relative, Tilletiaria anomala UBC 951.</title>
        <authorList>
            <consortium name="DOE Joint Genome Institute"/>
            <person name="Toome M."/>
            <person name="Kuo A."/>
            <person name="Henrissat B."/>
            <person name="Lipzen A."/>
            <person name="Tritt A."/>
            <person name="Yoshinaga Y."/>
            <person name="Zane M."/>
            <person name="Barry K."/>
            <person name="Grigoriev I.V."/>
            <person name="Spatafora J.W."/>
            <person name="Aimea M.C."/>
        </authorList>
    </citation>
    <scope>NUCLEOTIDE SEQUENCE [LARGE SCALE GENOMIC DNA]</scope>
    <source>
        <strain evidence="10 11">UBC 951</strain>
    </source>
</reference>
<dbReference type="InParanoid" id="A0A066VWB0"/>
<dbReference type="FunCoup" id="A0A066VWB0">
    <property type="interactions" value="24"/>
</dbReference>
<evidence type="ECO:0000256" key="4">
    <source>
        <dbReference type="ARBA" id="ARBA00022980"/>
    </source>
</evidence>
<evidence type="ECO:0000256" key="7">
    <source>
        <dbReference type="ARBA" id="ARBA00035140"/>
    </source>
</evidence>
<dbReference type="PANTHER" id="PTHR12810:SF0">
    <property type="entry name" value="SMALL RIBOSOMAL SUBUNIT PROTEIN MS29"/>
    <property type="match status" value="1"/>
</dbReference>
<dbReference type="PANTHER" id="PTHR12810">
    <property type="entry name" value="MITOCHONDRIAL 28S RIBOSOMAL PROTEIN S29"/>
    <property type="match status" value="1"/>
</dbReference>
<evidence type="ECO:0000259" key="9">
    <source>
        <dbReference type="SMART" id="SM00382"/>
    </source>
</evidence>
<dbReference type="STRING" id="1037660.A0A066VWB0"/>
<accession>A0A066VWB0</accession>
<keyword evidence="5" id="KW-0496">Mitochondrion</keyword>
<dbReference type="SUPFAM" id="SSF52540">
    <property type="entry name" value="P-loop containing nucleoside triphosphate hydrolases"/>
    <property type="match status" value="1"/>
</dbReference>
<dbReference type="SMART" id="SM00382">
    <property type="entry name" value="AAA"/>
    <property type="match status" value="1"/>
</dbReference>
<dbReference type="OrthoDB" id="274828at2759"/>
<gene>
    <name evidence="10" type="ORF">K437DRAFT_268747</name>
</gene>
<evidence type="ECO:0000256" key="6">
    <source>
        <dbReference type="ARBA" id="ARBA00023274"/>
    </source>
</evidence>
<dbReference type="InterPro" id="IPR027417">
    <property type="entry name" value="P-loop_NTPase"/>
</dbReference>
<feature type="compositionally biased region" description="Polar residues" evidence="8">
    <location>
        <begin position="85"/>
        <end position="97"/>
    </location>
</feature>
<dbReference type="GeneID" id="25266052"/>
<feature type="domain" description="AAA+ ATPase" evidence="9">
    <location>
        <begin position="180"/>
        <end position="411"/>
    </location>
</feature>
<dbReference type="GO" id="GO:0003735">
    <property type="term" value="F:structural constituent of ribosome"/>
    <property type="evidence" value="ECO:0007669"/>
    <property type="project" value="TreeGrafter"/>
</dbReference>
<sequence length="487" mass="51726">MAASCHRCLRSASHTVSLVSSSLRQVLGEATSSSVARSFSTSAPASAAAAKVATKKGQTKKKVVLRKNAPASGPRSAATKKKSDSVTQAASGLSKTSPFYHDPAPPPSLDTFDAGCLANLNTGKLFKLSDETTTALSTSSLFALRGKQSTDFLKRPIILRKHHVQLGNFIAAAVRGEPTSSRPLLLTGATGSGKSVTLAIAAAYARDAGAILLYVPQSLAMINSSTSYVYSNTAQAYLQPQLTSDFLKDLLSQNRTALGKLTPRVKADGASGASSSTPSTLEAIIKRAQAPNASPWTKHEALETCILTLAEQTEYPVIVVIDEAEALFSPSQYRDADFRFLQSYELALPRTLLSMLLGAAKHTESELATRPFGLRRGAIICATTASQSQFISTTKILTEPTSLHQVGPSGRPIDLPRKHIQHLHACEFQRLKCDEPITLSEAAQLCIGPQALPSSSAPLDDEALLSKVIESGGNTLRLLNSLKQTLM</sequence>
<comment type="caution">
    <text evidence="10">The sequence shown here is derived from an EMBL/GenBank/DDBJ whole genome shotgun (WGS) entry which is preliminary data.</text>
</comment>
<keyword evidence="6" id="KW-0687">Ribonucleoprotein</keyword>
<dbReference type="InterPro" id="IPR019368">
    <property type="entry name" value="Ribosomal_mS29"/>
</dbReference>
<dbReference type="Proteomes" id="UP000027361">
    <property type="component" value="Unassembled WGS sequence"/>
</dbReference>
<dbReference type="Gene3D" id="3.40.50.300">
    <property type="entry name" value="P-loop containing nucleotide triphosphate hydrolases"/>
    <property type="match status" value="1"/>
</dbReference>
<dbReference type="HOGENOM" id="CLU_042567_0_0_1"/>
<feature type="compositionally biased region" description="Basic residues" evidence="8">
    <location>
        <begin position="53"/>
        <end position="65"/>
    </location>
</feature>
<protein>
    <recommendedName>
        <fullName evidence="7">Small ribosomal subunit protein mS29</fullName>
    </recommendedName>
</protein>
<evidence type="ECO:0000256" key="8">
    <source>
        <dbReference type="SAM" id="MobiDB-lite"/>
    </source>
</evidence>
<keyword evidence="4" id="KW-0689">Ribosomal protein</keyword>
<dbReference type="RefSeq" id="XP_013242852.1">
    <property type="nucleotide sequence ID" value="XM_013387398.1"/>
</dbReference>